<protein>
    <submittedName>
        <fullName evidence="1">Uncharacterized protein</fullName>
    </submittedName>
</protein>
<keyword evidence="2" id="KW-1185">Reference proteome</keyword>
<sequence length="250" mass="28794">MLLLFSTYSFSQEDKRPMYVSVTTMYWNSNSDMTMDEWKAGEKEYMEKVTKKNEYIMWAGYFTHLMTPNSNEVIYGQTYPNWEAIEKAAARNAELEKVAWPDEATRKAFLDKMGSAYATYHSDEIYATLAGAKTGSGELPDGAIMYMRKNKRAFPEDGSAKELGDLSKKMLDEVIKKNDYIKGYYPSQHAWGSDRRDFIQVFYLNSLGDLDKMFDKNSELMKAAFTKEEAQALGKYTKSHGDYVYSIVKL</sequence>
<reference evidence="1" key="1">
    <citation type="journal article" date="2014" name="Int. J. Syst. Evol. Microbiol.">
        <title>Complete genome sequence of Corynebacterium casei LMG S-19264T (=DSM 44701T), isolated from a smear-ripened cheese.</title>
        <authorList>
            <consortium name="US DOE Joint Genome Institute (JGI-PGF)"/>
            <person name="Walter F."/>
            <person name="Albersmeier A."/>
            <person name="Kalinowski J."/>
            <person name="Ruckert C."/>
        </authorList>
    </citation>
    <scope>NUCLEOTIDE SEQUENCE</scope>
    <source>
        <strain evidence="1">JCM 12862</strain>
    </source>
</reference>
<comment type="caution">
    <text evidence="1">The sequence shown here is derived from an EMBL/GenBank/DDBJ whole genome shotgun (WGS) entry which is preliminary data.</text>
</comment>
<evidence type="ECO:0000313" key="2">
    <source>
        <dbReference type="Proteomes" id="UP000612329"/>
    </source>
</evidence>
<proteinExistence type="predicted"/>
<dbReference type="EMBL" id="BMNR01000003">
    <property type="protein sequence ID" value="GGK21599.1"/>
    <property type="molecule type" value="Genomic_DNA"/>
</dbReference>
<organism evidence="1 2">
    <name type="scientific">Yeosuana aromativorans</name>
    <dbReference type="NCBI Taxonomy" id="288019"/>
    <lineage>
        <taxon>Bacteria</taxon>
        <taxon>Pseudomonadati</taxon>
        <taxon>Bacteroidota</taxon>
        <taxon>Flavobacteriia</taxon>
        <taxon>Flavobacteriales</taxon>
        <taxon>Flavobacteriaceae</taxon>
        <taxon>Yeosuana</taxon>
    </lineage>
</organism>
<evidence type="ECO:0000313" key="1">
    <source>
        <dbReference type="EMBL" id="GGK21599.1"/>
    </source>
</evidence>
<dbReference type="AlphaFoldDB" id="A0A8J3FIZ8"/>
<dbReference type="Proteomes" id="UP000612329">
    <property type="component" value="Unassembled WGS sequence"/>
</dbReference>
<gene>
    <name evidence="1" type="ORF">GCM10007962_14710</name>
</gene>
<name>A0A8J3FIZ8_9FLAO</name>
<reference evidence="1" key="2">
    <citation type="submission" date="2020-09" db="EMBL/GenBank/DDBJ databases">
        <authorList>
            <person name="Sun Q."/>
            <person name="Ohkuma M."/>
        </authorList>
    </citation>
    <scope>NUCLEOTIDE SEQUENCE</scope>
    <source>
        <strain evidence="1">JCM 12862</strain>
    </source>
</reference>
<accession>A0A8J3FIZ8</accession>